<keyword evidence="4" id="KW-1185">Reference proteome</keyword>
<feature type="chain" id="PRO_5040242495" evidence="2">
    <location>
        <begin position="21"/>
        <end position="537"/>
    </location>
</feature>
<evidence type="ECO:0000313" key="3">
    <source>
        <dbReference type="EMBL" id="KAF9448798.1"/>
    </source>
</evidence>
<evidence type="ECO:0000256" key="2">
    <source>
        <dbReference type="SAM" id="SignalP"/>
    </source>
</evidence>
<keyword evidence="2" id="KW-0732">Signal</keyword>
<evidence type="ECO:0000256" key="1">
    <source>
        <dbReference type="SAM" id="Phobius"/>
    </source>
</evidence>
<dbReference type="GO" id="GO:0042765">
    <property type="term" value="C:GPI-anchor transamidase complex"/>
    <property type="evidence" value="ECO:0007669"/>
    <property type="project" value="InterPro"/>
</dbReference>
<reference evidence="3" key="1">
    <citation type="submission" date="2020-11" db="EMBL/GenBank/DDBJ databases">
        <authorList>
            <consortium name="DOE Joint Genome Institute"/>
            <person name="Ahrendt S."/>
            <person name="Riley R."/>
            <person name="Andreopoulos W."/>
            <person name="Labutti K."/>
            <person name="Pangilinan J."/>
            <person name="Ruiz-Duenas F.J."/>
            <person name="Barrasa J.M."/>
            <person name="Sanchez-Garcia M."/>
            <person name="Camarero S."/>
            <person name="Miyauchi S."/>
            <person name="Serrano A."/>
            <person name="Linde D."/>
            <person name="Babiker R."/>
            <person name="Drula E."/>
            <person name="Ayuso-Fernandez I."/>
            <person name="Pacheco R."/>
            <person name="Padilla G."/>
            <person name="Ferreira P."/>
            <person name="Barriuso J."/>
            <person name="Kellner H."/>
            <person name="Castanera R."/>
            <person name="Alfaro M."/>
            <person name="Ramirez L."/>
            <person name="Pisabarro A.G."/>
            <person name="Kuo A."/>
            <person name="Tritt A."/>
            <person name="Lipzen A."/>
            <person name="He G."/>
            <person name="Yan M."/>
            <person name="Ng V."/>
            <person name="Cullen D."/>
            <person name="Martin F."/>
            <person name="Rosso M.-N."/>
            <person name="Henrissat B."/>
            <person name="Hibbett D."/>
            <person name="Martinez A.T."/>
            <person name="Grigoriev I.V."/>
        </authorList>
    </citation>
    <scope>NUCLEOTIDE SEQUENCE</scope>
    <source>
        <strain evidence="3">MF-IS2</strain>
    </source>
</reference>
<sequence length="537" mass="59922">MKLALRWLLVFSSTCNLVYGLTTEIFDENLKINHLQDGRVSTTFTFETVLKGASPRDPRTLNTQDASQHYVLFPLTLGQILREYAVTELHLTLNAGNWNYDRWGYPEEKGVGTGAELWAWMGTGAPTSVDDRWKGLRNALAGLFCASLGSLDEQRTTSPTRSYFPQGVLPNWNGNSTHQLRHASLPSEHVCTENLTPFLKLLPCKSLSGVASLLNPHRLFDADWHGMSVHVLWLGAAGIKVRLTFQSLMDPLRSSISNNQNWSFQSLFDHTIERNCPAANSSTVQVTLPSSDSYSAVPEPPVVSGSLATYDVLTAQKPLDISVSRRGEFQYPSSFQAVAPISVTRTLQGFNQANGRLSLVLRNHRSVPQSLVYLETMPWLVQFHLHTLQARVEGRIHDDVISDISYTAAVPHSRPTTFQAMLRLPPNSVTRLNMDVDKAFLRYTEHPPDAQRGWDLPPAVLTPLILDTNGTHLSDEYRLGEPIYTSTLLVDVATPDFSMPYNVIIFTCSLVAFIFGSIFNLLTRKFVVLHLDSNQGN</sequence>
<dbReference type="OrthoDB" id="331263at2759"/>
<dbReference type="AlphaFoldDB" id="A0A9P5XD44"/>
<evidence type="ECO:0000313" key="4">
    <source>
        <dbReference type="Proteomes" id="UP000807342"/>
    </source>
</evidence>
<accession>A0A9P5XD44</accession>
<dbReference type="PANTHER" id="PTHR12959">
    <property type="entry name" value="GPI TRANSAMIDASE COMPONENT PIG-T-RELATED"/>
    <property type="match status" value="1"/>
</dbReference>
<name>A0A9P5XD44_9AGAR</name>
<organism evidence="3 4">
    <name type="scientific">Macrolepiota fuliginosa MF-IS2</name>
    <dbReference type="NCBI Taxonomy" id="1400762"/>
    <lineage>
        <taxon>Eukaryota</taxon>
        <taxon>Fungi</taxon>
        <taxon>Dikarya</taxon>
        <taxon>Basidiomycota</taxon>
        <taxon>Agaricomycotina</taxon>
        <taxon>Agaricomycetes</taxon>
        <taxon>Agaricomycetidae</taxon>
        <taxon>Agaricales</taxon>
        <taxon>Agaricineae</taxon>
        <taxon>Agaricaceae</taxon>
        <taxon>Macrolepiota</taxon>
    </lineage>
</organism>
<protein>
    <submittedName>
        <fullName evidence="3">Gpi16 subunit, GPI transamidase component</fullName>
    </submittedName>
</protein>
<dbReference type="Pfam" id="PF04113">
    <property type="entry name" value="Gpi16"/>
    <property type="match status" value="2"/>
</dbReference>
<keyword evidence="1" id="KW-0472">Membrane</keyword>
<keyword evidence="1" id="KW-1133">Transmembrane helix</keyword>
<dbReference type="Proteomes" id="UP000807342">
    <property type="component" value="Unassembled WGS sequence"/>
</dbReference>
<keyword evidence="1" id="KW-0812">Transmembrane</keyword>
<comment type="caution">
    <text evidence="3">The sequence shown here is derived from an EMBL/GenBank/DDBJ whole genome shotgun (WGS) entry which is preliminary data.</text>
</comment>
<gene>
    <name evidence="3" type="ORF">P691DRAFT_800298</name>
</gene>
<dbReference type="GO" id="GO:0016255">
    <property type="term" value="P:attachment of GPI anchor to protein"/>
    <property type="evidence" value="ECO:0007669"/>
    <property type="project" value="InterPro"/>
</dbReference>
<proteinExistence type="predicted"/>
<dbReference type="EMBL" id="MU151150">
    <property type="protein sequence ID" value="KAF9448798.1"/>
    <property type="molecule type" value="Genomic_DNA"/>
</dbReference>
<dbReference type="PANTHER" id="PTHR12959:SF11">
    <property type="entry name" value="GPI TRANSAMIDASE COMPONENT PIG-T"/>
    <property type="match status" value="1"/>
</dbReference>
<dbReference type="InterPro" id="IPR007245">
    <property type="entry name" value="PIG-T"/>
</dbReference>
<feature type="transmembrane region" description="Helical" evidence="1">
    <location>
        <begin position="501"/>
        <end position="522"/>
    </location>
</feature>
<feature type="signal peptide" evidence="2">
    <location>
        <begin position="1"/>
        <end position="20"/>
    </location>
</feature>